<keyword evidence="3" id="KW-1185">Reference proteome</keyword>
<accession>A0ABY5QSY3</accession>
<keyword evidence="1" id="KW-1133">Transmembrane helix</keyword>
<protein>
    <submittedName>
        <fullName evidence="2">Uncharacterized protein</fullName>
    </submittedName>
</protein>
<keyword evidence="1" id="KW-0472">Membrane</keyword>
<proteinExistence type="predicted"/>
<dbReference type="EMBL" id="CP062229">
    <property type="protein sequence ID" value="UVC14285.1"/>
    <property type="molecule type" value="Genomic_DNA"/>
</dbReference>
<keyword evidence="1" id="KW-0812">Transmembrane</keyword>
<feature type="transmembrane region" description="Helical" evidence="1">
    <location>
        <begin position="49"/>
        <end position="68"/>
    </location>
</feature>
<reference evidence="2" key="1">
    <citation type="submission" date="2020-09" db="EMBL/GenBank/DDBJ databases">
        <title>Rhizobia associated with sainfoin plants.</title>
        <authorList>
            <person name="Asharfi S."/>
            <person name="Kuzmanovic N."/>
            <person name="Bunk B."/>
            <person name="Sproeer C."/>
            <person name="Becker M."/>
            <person name="Thuenen T."/>
        </authorList>
    </citation>
    <scope>NUCLEOTIDE SEQUENCE</scope>
    <source>
        <strain evidence="2">OM4</strain>
    </source>
</reference>
<evidence type="ECO:0000313" key="2">
    <source>
        <dbReference type="EMBL" id="UVC14285.1"/>
    </source>
</evidence>
<organism evidence="2 3">
    <name type="scientific">Mesorhizobium onobrychidis</name>
    <dbReference type="NCBI Taxonomy" id="2775404"/>
    <lineage>
        <taxon>Bacteria</taxon>
        <taxon>Pseudomonadati</taxon>
        <taxon>Pseudomonadota</taxon>
        <taxon>Alphaproteobacteria</taxon>
        <taxon>Hyphomicrobiales</taxon>
        <taxon>Phyllobacteriaceae</taxon>
        <taxon>Mesorhizobium</taxon>
    </lineage>
</organism>
<dbReference type="Proteomes" id="UP001058098">
    <property type="component" value="Chromosome"/>
</dbReference>
<evidence type="ECO:0000256" key="1">
    <source>
        <dbReference type="SAM" id="Phobius"/>
    </source>
</evidence>
<name>A0ABY5QSY3_9HYPH</name>
<dbReference type="RefSeq" id="WP_258118453.1">
    <property type="nucleotide sequence ID" value="NZ_CP062229.1"/>
</dbReference>
<sequence length="153" mass="16540">MTSIQNDAPQRVEHASGLVIPRLLIGPYHLRREAMNGKAAPARPGWPEIVVGLVCLTVLAIGGGLGLVRLDLNPVVLGLILTALEATLQACTVNTGKRHGLRLDCLWSPSPLNSWLGDVCFRSAGKTSTASRRHAPNRTAMVSWLPLPEIWVR</sequence>
<evidence type="ECO:0000313" key="3">
    <source>
        <dbReference type="Proteomes" id="UP001058098"/>
    </source>
</evidence>
<gene>
    <name evidence="2" type="ORF">IHQ72_27070</name>
</gene>